<keyword evidence="6" id="KW-0472">Membrane</keyword>
<dbReference type="InterPro" id="IPR050271">
    <property type="entry name" value="UDP-glycosyltransferase"/>
</dbReference>
<comment type="catalytic activity">
    <reaction evidence="5">
        <text>glucuronate acceptor + UDP-alpha-D-glucuronate = acceptor beta-D-glucuronoside + UDP + H(+)</text>
        <dbReference type="Rhea" id="RHEA:21032"/>
        <dbReference type="ChEBI" id="CHEBI:15378"/>
        <dbReference type="ChEBI" id="CHEBI:58052"/>
        <dbReference type="ChEBI" id="CHEBI:58223"/>
        <dbReference type="ChEBI" id="CHEBI:132367"/>
        <dbReference type="ChEBI" id="CHEBI:132368"/>
        <dbReference type="EC" id="2.4.1.17"/>
    </reaction>
</comment>
<evidence type="ECO:0000256" key="2">
    <source>
        <dbReference type="ARBA" id="ARBA00012544"/>
    </source>
</evidence>
<dbReference type="AlphaFoldDB" id="A0A914H1V3"/>
<sequence>MFSSIFIRLFLLIGISALNCSAYKILVFSPTLSRSHMISNGRVADALASDGHAVTLVEIQYAVPLDILNVTKLANVWHIPGQFFRAEIDGKPFTKIIADNAFEADSIIASFFMSKAFQYTLNDACEAFFTTQSQQLALLKEQKFDVIISEQLNFCGAGVGHLLNIPINIILCSTSLQEHVTSLIGLPFPSSYVPSLMDSNVPDKMSLVQRFQNLMRQFVGYNYNYYGTDPLTQIFQKHFGIDFPDLRSIVNRSPFIFVAADEFVDFPRPIFPNVIYIGGLGMEKSHGEQKQITLKEPFLREMTKGVDGVVFFSMGSIMRSTEMPESFRRHIIEAFSQFTNYHFIVKVEKEDTYIANLTLHLDNVFLTSWAPQSELLNHPRLRLFITHGGYNSLLEAANAGVPVLLMGFFADQYRNARVAERNGWGLAVDKRLLLESSDQFGRAIRTVLDDPSFGANAKRTKKLLSTKPFTAKERLLKNIRFLEMNGGELPELLSESRNMSAVQLYNLDLAMLATLALLTLLIILRYLAKFALASAILAKSLRMKTKKNKEE</sequence>
<dbReference type="Gene3D" id="3.40.50.2000">
    <property type="entry name" value="Glycogen Phosphorylase B"/>
    <property type="match status" value="2"/>
</dbReference>
<evidence type="ECO:0000256" key="6">
    <source>
        <dbReference type="SAM" id="Phobius"/>
    </source>
</evidence>
<organism evidence="8 9">
    <name type="scientific">Globodera rostochiensis</name>
    <name type="common">Golden nematode worm</name>
    <name type="synonym">Heterodera rostochiensis</name>
    <dbReference type="NCBI Taxonomy" id="31243"/>
    <lineage>
        <taxon>Eukaryota</taxon>
        <taxon>Metazoa</taxon>
        <taxon>Ecdysozoa</taxon>
        <taxon>Nematoda</taxon>
        <taxon>Chromadorea</taxon>
        <taxon>Rhabditida</taxon>
        <taxon>Tylenchina</taxon>
        <taxon>Tylenchomorpha</taxon>
        <taxon>Tylenchoidea</taxon>
        <taxon>Heteroderidae</taxon>
        <taxon>Heteroderinae</taxon>
        <taxon>Globodera</taxon>
    </lineage>
</organism>
<comment type="similarity">
    <text evidence="1">Belongs to the UDP-glycosyltransferase family.</text>
</comment>
<keyword evidence="4" id="KW-0808">Transferase</keyword>
<keyword evidence="6" id="KW-1133">Transmembrane helix</keyword>
<dbReference type="PANTHER" id="PTHR48043:SF143">
    <property type="entry name" value="UDP-GLUCURONOSYLTRANSFERASE"/>
    <property type="match status" value="1"/>
</dbReference>
<evidence type="ECO:0000313" key="8">
    <source>
        <dbReference type="Proteomes" id="UP000887572"/>
    </source>
</evidence>
<name>A0A914H1V3_GLORO</name>
<evidence type="ECO:0000256" key="7">
    <source>
        <dbReference type="SAM" id="SignalP"/>
    </source>
</evidence>
<keyword evidence="3" id="KW-0328">Glycosyltransferase</keyword>
<dbReference type="CDD" id="cd03784">
    <property type="entry name" value="GT1_Gtf-like"/>
    <property type="match status" value="1"/>
</dbReference>
<proteinExistence type="inferred from homology"/>
<dbReference type="Proteomes" id="UP000887572">
    <property type="component" value="Unplaced"/>
</dbReference>
<dbReference type="WBParaSite" id="Gr19_v10_g12899.t1">
    <property type="protein sequence ID" value="Gr19_v10_g12899.t1"/>
    <property type="gene ID" value="Gr19_v10_g12899"/>
</dbReference>
<protein>
    <recommendedName>
        <fullName evidence="2">glucuronosyltransferase</fullName>
        <ecNumber evidence="2">2.4.1.17</ecNumber>
    </recommendedName>
</protein>
<evidence type="ECO:0000313" key="9">
    <source>
        <dbReference type="WBParaSite" id="Gr19_v10_g12899.t1"/>
    </source>
</evidence>
<dbReference type="SUPFAM" id="SSF53756">
    <property type="entry name" value="UDP-Glycosyltransferase/glycogen phosphorylase"/>
    <property type="match status" value="1"/>
</dbReference>
<evidence type="ECO:0000256" key="3">
    <source>
        <dbReference type="ARBA" id="ARBA00022676"/>
    </source>
</evidence>
<feature type="chain" id="PRO_5037755377" description="glucuronosyltransferase" evidence="7">
    <location>
        <begin position="18"/>
        <end position="551"/>
    </location>
</feature>
<feature type="transmembrane region" description="Helical" evidence="6">
    <location>
        <begin position="509"/>
        <end position="538"/>
    </location>
</feature>
<feature type="signal peptide" evidence="7">
    <location>
        <begin position="1"/>
        <end position="17"/>
    </location>
</feature>
<keyword evidence="7" id="KW-0732">Signal</keyword>
<evidence type="ECO:0000256" key="4">
    <source>
        <dbReference type="ARBA" id="ARBA00022679"/>
    </source>
</evidence>
<keyword evidence="8" id="KW-1185">Reference proteome</keyword>
<dbReference type="InterPro" id="IPR002213">
    <property type="entry name" value="UDP_glucos_trans"/>
</dbReference>
<dbReference type="GO" id="GO:0015020">
    <property type="term" value="F:glucuronosyltransferase activity"/>
    <property type="evidence" value="ECO:0007669"/>
    <property type="project" value="UniProtKB-EC"/>
</dbReference>
<evidence type="ECO:0000256" key="5">
    <source>
        <dbReference type="ARBA" id="ARBA00047475"/>
    </source>
</evidence>
<dbReference type="FunFam" id="3.40.50.2000:FF:000021">
    <property type="entry name" value="UDP-glucuronosyltransferase"/>
    <property type="match status" value="1"/>
</dbReference>
<dbReference type="PANTHER" id="PTHR48043">
    <property type="entry name" value="EG:EG0003.4 PROTEIN-RELATED"/>
    <property type="match status" value="1"/>
</dbReference>
<reference evidence="9" key="1">
    <citation type="submission" date="2022-11" db="UniProtKB">
        <authorList>
            <consortium name="WormBaseParasite"/>
        </authorList>
    </citation>
    <scope>IDENTIFICATION</scope>
</reference>
<dbReference type="Pfam" id="PF00201">
    <property type="entry name" value="UDPGT"/>
    <property type="match status" value="1"/>
</dbReference>
<accession>A0A914H1V3</accession>
<dbReference type="EC" id="2.4.1.17" evidence="2"/>
<keyword evidence="6" id="KW-0812">Transmembrane</keyword>
<evidence type="ECO:0000256" key="1">
    <source>
        <dbReference type="ARBA" id="ARBA00009995"/>
    </source>
</evidence>